<dbReference type="Pfam" id="PF10404">
    <property type="entry name" value="BHD_2"/>
    <property type="match status" value="1"/>
</dbReference>
<evidence type="ECO:0000259" key="8">
    <source>
        <dbReference type="SMART" id="SM01032"/>
    </source>
</evidence>
<organism evidence="9 10">
    <name type="scientific">Chlamydomonas eustigma</name>
    <dbReference type="NCBI Taxonomy" id="1157962"/>
    <lineage>
        <taxon>Eukaryota</taxon>
        <taxon>Viridiplantae</taxon>
        <taxon>Chlorophyta</taxon>
        <taxon>core chlorophytes</taxon>
        <taxon>Chlorophyceae</taxon>
        <taxon>CS clade</taxon>
        <taxon>Chlamydomonadales</taxon>
        <taxon>Chlamydomonadaceae</taxon>
        <taxon>Chlamydomonas</taxon>
    </lineage>
</organism>
<accession>A0A250WPQ0</accession>
<evidence type="ECO:0000256" key="6">
    <source>
        <dbReference type="SAM" id="MobiDB-lite"/>
    </source>
</evidence>
<feature type="compositionally biased region" description="Polar residues" evidence="6">
    <location>
        <begin position="314"/>
        <end position="323"/>
    </location>
</feature>
<dbReference type="GO" id="GO:0003684">
    <property type="term" value="F:damaged DNA binding"/>
    <property type="evidence" value="ECO:0007669"/>
    <property type="project" value="InterPro"/>
</dbReference>
<dbReference type="GO" id="GO:0005737">
    <property type="term" value="C:cytoplasm"/>
    <property type="evidence" value="ECO:0007669"/>
    <property type="project" value="TreeGrafter"/>
</dbReference>
<dbReference type="OrthoDB" id="300780at2759"/>
<comment type="caution">
    <text evidence="9">The sequence shown here is derived from an EMBL/GenBank/DDBJ whole genome shotgun (WGS) entry which is preliminary data.</text>
</comment>
<feature type="domain" description="Rad4 beta-hairpin" evidence="7">
    <location>
        <begin position="627"/>
        <end position="678"/>
    </location>
</feature>
<name>A0A250WPQ0_9CHLO</name>
<evidence type="ECO:0000256" key="3">
    <source>
        <dbReference type="ARBA" id="ARBA00022763"/>
    </source>
</evidence>
<keyword evidence="5" id="KW-0539">Nucleus</keyword>
<dbReference type="InterPro" id="IPR018327">
    <property type="entry name" value="BHD_2"/>
</dbReference>
<dbReference type="SMART" id="SM01032">
    <property type="entry name" value="BHD_3"/>
    <property type="match status" value="1"/>
</dbReference>
<dbReference type="STRING" id="1157962.A0A250WPQ0"/>
<feature type="compositionally biased region" description="Low complexity" evidence="6">
    <location>
        <begin position="383"/>
        <end position="416"/>
    </location>
</feature>
<dbReference type="PANTHER" id="PTHR12135">
    <property type="entry name" value="DNA REPAIR PROTEIN XP-C / RAD4"/>
    <property type="match status" value="1"/>
</dbReference>
<feature type="compositionally biased region" description="Polar residues" evidence="6">
    <location>
        <begin position="369"/>
        <end position="382"/>
    </location>
</feature>
<dbReference type="GO" id="GO:0006298">
    <property type="term" value="P:mismatch repair"/>
    <property type="evidence" value="ECO:0007669"/>
    <property type="project" value="TreeGrafter"/>
</dbReference>
<dbReference type="Proteomes" id="UP000232323">
    <property type="component" value="Unassembled WGS sequence"/>
</dbReference>
<dbReference type="SUPFAM" id="SSF54001">
    <property type="entry name" value="Cysteine proteinases"/>
    <property type="match status" value="1"/>
</dbReference>
<feature type="compositionally biased region" description="Polar residues" evidence="6">
    <location>
        <begin position="569"/>
        <end position="585"/>
    </location>
</feature>
<dbReference type="PANTHER" id="PTHR12135:SF0">
    <property type="entry name" value="DNA REPAIR PROTEIN COMPLEMENTING XP-C CELLS"/>
    <property type="match status" value="1"/>
</dbReference>
<feature type="compositionally biased region" description="Basic and acidic residues" evidence="6">
    <location>
        <begin position="358"/>
        <end position="368"/>
    </location>
</feature>
<dbReference type="Gene3D" id="3.30.70.2460">
    <property type="entry name" value="Rad4, beta-hairpin domain BHD3"/>
    <property type="match status" value="1"/>
</dbReference>
<dbReference type="SMART" id="SM01030">
    <property type="entry name" value="BHD_1"/>
    <property type="match status" value="1"/>
</dbReference>
<dbReference type="InterPro" id="IPR038765">
    <property type="entry name" value="Papain-like_cys_pep_sf"/>
</dbReference>
<keyword evidence="4" id="KW-0234">DNA repair</keyword>
<feature type="region of interest" description="Disordered" evidence="6">
    <location>
        <begin position="544"/>
        <end position="585"/>
    </location>
</feature>
<evidence type="ECO:0000256" key="5">
    <source>
        <dbReference type="ARBA" id="ARBA00023242"/>
    </source>
</evidence>
<evidence type="ECO:0000313" key="10">
    <source>
        <dbReference type="Proteomes" id="UP000232323"/>
    </source>
</evidence>
<dbReference type="GO" id="GO:0071942">
    <property type="term" value="C:XPC complex"/>
    <property type="evidence" value="ECO:0007669"/>
    <property type="project" value="TreeGrafter"/>
</dbReference>
<dbReference type="AlphaFoldDB" id="A0A250WPQ0"/>
<evidence type="ECO:0000256" key="1">
    <source>
        <dbReference type="ARBA" id="ARBA00004123"/>
    </source>
</evidence>
<dbReference type="InterPro" id="IPR036985">
    <property type="entry name" value="Transglutaminase-like_sf"/>
</dbReference>
<dbReference type="GO" id="GO:0000111">
    <property type="term" value="C:nucleotide-excision repair factor 2 complex"/>
    <property type="evidence" value="ECO:0007669"/>
    <property type="project" value="TreeGrafter"/>
</dbReference>
<dbReference type="Gene3D" id="2.20.20.110">
    <property type="entry name" value="Rad4, beta-hairpin domain BHD1"/>
    <property type="match status" value="1"/>
</dbReference>
<evidence type="ECO:0000313" key="9">
    <source>
        <dbReference type="EMBL" id="GAX72825.1"/>
    </source>
</evidence>
<feature type="region of interest" description="Disordered" evidence="6">
    <location>
        <begin position="712"/>
        <end position="760"/>
    </location>
</feature>
<feature type="compositionally biased region" description="Acidic residues" evidence="6">
    <location>
        <begin position="739"/>
        <end position="753"/>
    </location>
</feature>
<keyword evidence="10" id="KW-1185">Reference proteome</keyword>
<proteinExistence type="inferred from homology"/>
<feature type="compositionally biased region" description="Low complexity" evidence="6">
    <location>
        <begin position="244"/>
        <end position="254"/>
    </location>
</feature>
<feature type="region of interest" description="Disordered" evidence="6">
    <location>
        <begin position="235"/>
        <end position="330"/>
    </location>
</feature>
<evidence type="ECO:0008006" key="11">
    <source>
        <dbReference type="Google" id="ProtNLM"/>
    </source>
</evidence>
<evidence type="ECO:0000259" key="7">
    <source>
        <dbReference type="SMART" id="SM01030"/>
    </source>
</evidence>
<dbReference type="GO" id="GO:0003697">
    <property type="term" value="F:single-stranded DNA binding"/>
    <property type="evidence" value="ECO:0007669"/>
    <property type="project" value="TreeGrafter"/>
</dbReference>
<feature type="domain" description="Rad4 beta-hairpin" evidence="8">
    <location>
        <begin position="783"/>
        <end position="859"/>
    </location>
</feature>
<evidence type="ECO:0000256" key="4">
    <source>
        <dbReference type="ARBA" id="ARBA00023204"/>
    </source>
</evidence>
<dbReference type="InterPro" id="IPR018328">
    <property type="entry name" value="Rad4_beta-hairpin_dom3"/>
</dbReference>
<dbReference type="InterPro" id="IPR018326">
    <property type="entry name" value="Rad4_beta-hairpin_dom1"/>
</dbReference>
<comment type="subcellular location">
    <subcellularLocation>
        <location evidence="1">Nucleus</location>
    </subcellularLocation>
</comment>
<dbReference type="InterPro" id="IPR042488">
    <property type="entry name" value="Rad4_BHD3_sf"/>
</dbReference>
<comment type="similarity">
    <text evidence="2">Belongs to the XPC family.</text>
</comment>
<dbReference type="GO" id="GO:0006289">
    <property type="term" value="P:nucleotide-excision repair"/>
    <property type="evidence" value="ECO:0007669"/>
    <property type="project" value="InterPro"/>
</dbReference>
<dbReference type="InterPro" id="IPR004583">
    <property type="entry name" value="DNA_repair_Rad4"/>
</dbReference>
<reference evidence="9 10" key="1">
    <citation type="submission" date="2017-08" db="EMBL/GenBank/DDBJ databases">
        <title>Acidophilic green algal genome provides insights into adaptation to an acidic environment.</title>
        <authorList>
            <person name="Hirooka S."/>
            <person name="Hirose Y."/>
            <person name="Kanesaki Y."/>
            <person name="Higuchi S."/>
            <person name="Fujiwara T."/>
            <person name="Onuma R."/>
            <person name="Era A."/>
            <person name="Ohbayashi R."/>
            <person name="Uzuka A."/>
            <person name="Nozaki H."/>
            <person name="Yoshikawa H."/>
            <person name="Miyagishima S.Y."/>
        </authorList>
    </citation>
    <scope>NUCLEOTIDE SEQUENCE [LARGE SCALE GENOMIC DNA]</scope>
    <source>
        <strain evidence="9 10">NIES-2499</strain>
    </source>
</reference>
<feature type="region of interest" description="Disordered" evidence="6">
    <location>
        <begin position="358"/>
        <end position="416"/>
    </location>
</feature>
<dbReference type="Pfam" id="PF10405">
    <property type="entry name" value="BHD_3"/>
    <property type="match status" value="1"/>
</dbReference>
<sequence>MDIEWEDAQAEDWEVLLEGDDLVETQQVGIRIELEREDGTNKTVRKFIVNKAVREQCLALHRVHLLCLLGRTQLYNTVANDEDLQVRMLSLLPEQTMLLPNQKGSGKEVWRTILALRLLVEWFQSSFSVSAYTSDEEGHQTAQGVNGVVDSFRMSVPNPAELAMRAVTARAGPEEVLVALFVALVRSQGMTARYVRLLDVLPKEPWRKSMTRQVKHISGAEAQKREEAFRLRQKQMTKEGTGGETPSTKGETPGTKGGKKSLKRASQQTDNRKKKGQKSVERNCTESQVIALGQDQEETAAEGPSGSSVPGGRISNQATQSKLNRGEEEFEREMQLALMATAAEAEAKLMKSLSRSAKEEASGVKKQSEPSTQLKQVKSSLISNSRKSAKKSAGASGSTFAKSAPSSSSLPGLVSSSRSSLAPVVWAEVYCGSDEAGRWVHVDVINGLVDKPDSVEVSTMRTCPLAYVIACSPCFVSTEAAVVPSRTSSTSVVKDQAHSVPQGTMYSCCEVKDITSRYASSTLTVQRLRDDAWWTSLLSSLNLKSNPHGGESSSSTQNGRSLTAPMLHQSKSQPASSQGLDIGQSRQVASKAITNTDEQTAPRDRPTFSALRSKREDAELQQRSASHMQGLPATIEAFKSHPVYILKRHLTKYQALRPGSTLLGTHKGEPYYARSAMSDLHTPERWRREGREVRSDELDSPAKTVKKRLMPQAGSKPYSSGKFIGRGRSAYTSNNKQEEMEEDDEGTLEDTAGEEGLSGPTIDLFGDWQTEPWKRPAATDGIVPKNERGNVECPPLLPALPHGTVHLSQYPGIGGVCRSLGIDFAPALVGFEVQAGRMLPKIDGIVVCEEFECSVVSAYLDREAARQTALAERRMREAKAAWSQLLQGTLMRLQLQSAYEEDRKIGEKDAIDLTVEDQSKHSAQEILAKRLLDEYTAQDSQHVSDAQLGEDIEEF</sequence>
<keyword evidence="3" id="KW-0227">DNA damage</keyword>
<feature type="compositionally biased region" description="Polar residues" evidence="6">
    <location>
        <begin position="551"/>
        <end position="561"/>
    </location>
</feature>
<dbReference type="EMBL" id="BEGY01000001">
    <property type="protein sequence ID" value="GAX72825.1"/>
    <property type="molecule type" value="Genomic_DNA"/>
</dbReference>
<protein>
    <recommendedName>
        <fullName evidence="11">Rad4 beta-hairpin domain-containing protein</fullName>
    </recommendedName>
</protein>
<gene>
    <name evidence="9" type="ORF">CEUSTIGMA_g280.t1</name>
</gene>
<dbReference type="Pfam" id="PF10403">
    <property type="entry name" value="BHD_1"/>
    <property type="match status" value="1"/>
</dbReference>
<evidence type="ECO:0000256" key="2">
    <source>
        <dbReference type="ARBA" id="ARBA00009525"/>
    </source>
</evidence>
<dbReference type="Gene3D" id="3.90.260.10">
    <property type="entry name" value="Transglutaminase-like"/>
    <property type="match status" value="1"/>
</dbReference>